<feature type="signal peptide" evidence="1">
    <location>
        <begin position="1"/>
        <end position="21"/>
    </location>
</feature>
<organism evidence="3">
    <name type="scientific">Pedobacter sp. KACC 23697</name>
    <dbReference type="NCBI Taxonomy" id="3149230"/>
    <lineage>
        <taxon>Bacteria</taxon>
        <taxon>Pseudomonadati</taxon>
        <taxon>Bacteroidota</taxon>
        <taxon>Sphingobacteriia</taxon>
        <taxon>Sphingobacteriales</taxon>
        <taxon>Sphingobacteriaceae</taxon>
        <taxon>Pedobacter</taxon>
    </lineage>
</organism>
<evidence type="ECO:0000313" key="3">
    <source>
        <dbReference type="EMBL" id="XBO48110.1"/>
    </source>
</evidence>
<evidence type="ECO:0000259" key="2">
    <source>
        <dbReference type="Pfam" id="PF11827"/>
    </source>
</evidence>
<feature type="domain" description="DUF3347" evidence="2">
    <location>
        <begin position="45"/>
        <end position="135"/>
    </location>
</feature>
<dbReference type="EMBL" id="CP157485">
    <property type="protein sequence ID" value="XBO48110.1"/>
    <property type="molecule type" value="Genomic_DNA"/>
</dbReference>
<reference evidence="3" key="1">
    <citation type="submission" date="2024-05" db="EMBL/GenBank/DDBJ databases">
        <authorList>
            <person name="Kim S."/>
            <person name="Heo J."/>
            <person name="Choi H."/>
            <person name="Choi Y."/>
            <person name="Kwon S.-W."/>
            <person name="Kim Y."/>
        </authorList>
    </citation>
    <scope>NUCLEOTIDE SEQUENCE</scope>
    <source>
        <strain evidence="3">KACC 23697</strain>
    </source>
</reference>
<sequence length="177" mass="19680">MKKYILAAVMAVGGLVFTVKAQVKTSSQEVVPELVKQRETQKKAIISSYMGMKNGLVISDTQKTASSATEFSAALSQFKFKKLTLQQMNMATSARISIKALADQIAASSSIDDQRKNMEKLSEELWLIIDKLKPENTVVYQQKCPMTGVTWVSNDKKIENPYYPKNMLTCGEVTGEK</sequence>
<dbReference type="InterPro" id="IPR021782">
    <property type="entry name" value="DUF3347"/>
</dbReference>
<accession>A0AAU7K6S7</accession>
<feature type="chain" id="PRO_5043772838" evidence="1">
    <location>
        <begin position="22"/>
        <end position="177"/>
    </location>
</feature>
<evidence type="ECO:0000256" key="1">
    <source>
        <dbReference type="SAM" id="SignalP"/>
    </source>
</evidence>
<name>A0AAU7K6S7_9SPHI</name>
<proteinExistence type="predicted"/>
<dbReference type="Pfam" id="PF11827">
    <property type="entry name" value="DUF3347"/>
    <property type="match status" value="1"/>
</dbReference>
<protein>
    <submittedName>
        <fullName evidence="3">DUF3347 domain-containing protein</fullName>
    </submittedName>
</protein>
<dbReference type="AlphaFoldDB" id="A0AAU7K6S7"/>
<dbReference type="RefSeq" id="WP_406825499.1">
    <property type="nucleotide sequence ID" value="NZ_CP157485.1"/>
</dbReference>
<keyword evidence="1" id="KW-0732">Signal</keyword>
<gene>
    <name evidence="3" type="ORF">ABEG20_00670</name>
</gene>